<dbReference type="OrthoDB" id="3863715at2759"/>
<dbReference type="EMBL" id="AVOT02009722">
    <property type="protein sequence ID" value="MBW0488683.1"/>
    <property type="molecule type" value="Genomic_DNA"/>
</dbReference>
<dbReference type="Proteomes" id="UP000765509">
    <property type="component" value="Unassembled WGS sequence"/>
</dbReference>
<comment type="caution">
    <text evidence="2">The sequence shown here is derived from an EMBL/GenBank/DDBJ whole genome shotgun (WGS) entry which is preliminary data.</text>
</comment>
<dbReference type="AlphaFoldDB" id="A0A9Q3CTP8"/>
<reference evidence="2" key="1">
    <citation type="submission" date="2021-03" db="EMBL/GenBank/DDBJ databases">
        <title>Draft genome sequence of rust myrtle Austropuccinia psidii MF-1, a brazilian biotype.</title>
        <authorList>
            <person name="Quecine M.C."/>
            <person name="Pachon D.M.R."/>
            <person name="Bonatelli M.L."/>
            <person name="Correr F.H."/>
            <person name="Franceschini L.M."/>
            <person name="Leite T.F."/>
            <person name="Margarido G.R.A."/>
            <person name="Almeida C.A."/>
            <person name="Ferrarezi J.A."/>
            <person name="Labate C.A."/>
        </authorList>
    </citation>
    <scope>NUCLEOTIDE SEQUENCE</scope>
    <source>
        <strain evidence="2">MF-1</strain>
    </source>
</reference>
<protein>
    <submittedName>
        <fullName evidence="2">Uncharacterized protein</fullName>
    </submittedName>
</protein>
<name>A0A9Q3CTP8_9BASI</name>
<proteinExistence type="predicted"/>
<organism evidence="2 3">
    <name type="scientific">Austropuccinia psidii MF-1</name>
    <dbReference type="NCBI Taxonomy" id="1389203"/>
    <lineage>
        <taxon>Eukaryota</taxon>
        <taxon>Fungi</taxon>
        <taxon>Dikarya</taxon>
        <taxon>Basidiomycota</taxon>
        <taxon>Pucciniomycotina</taxon>
        <taxon>Pucciniomycetes</taxon>
        <taxon>Pucciniales</taxon>
        <taxon>Sphaerophragmiaceae</taxon>
        <taxon>Austropuccinia</taxon>
    </lineage>
</organism>
<keyword evidence="3" id="KW-1185">Reference proteome</keyword>
<sequence>MTDTPAPTFPPTFPLPQGGRSKGTLNDPFLPEAKRADDTDAILDQEYDPHWLRKAIAQVINTITPKMKLKVNGSNFSDWEDNMAMLLDDFLDNPEYLTTTTGCSTYSKKLRHSILTHSVSDTIHKRIIRIRPGSAVYEYLKSHYHILARASQDFKNRHGSFREDHLLGILLQHATRSRPSISDLEAIISAYNQPPNLGQVIAVIESSTQQVTPQQKMVMPGKPDPLTFQKVHVTGDDNPIEIGVDEFSGNLINPEALRMMVRGTCHICKQQGHFARNFQKGAKKARERDQNTTFQAYYPLLAPSSMQPRATDTAPAHQAPLMHSDLYRLRYKPPGVQAQFIEIGPVY</sequence>
<gene>
    <name evidence="2" type="ORF">O181_028398</name>
</gene>
<evidence type="ECO:0000313" key="3">
    <source>
        <dbReference type="Proteomes" id="UP000765509"/>
    </source>
</evidence>
<accession>A0A9Q3CTP8</accession>
<evidence type="ECO:0000313" key="2">
    <source>
        <dbReference type="EMBL" id="MBW0488683.1"/>
    </source>
</evidence>
<evidence type="ECO:0000256" key="1">
    <source>
        <dbReference type="SAM" id="MobiDB-lite"/>
    </source>
</evidence>
<feature type="region of interest" description="Disordered" evidence="1">
    <location>
        <begin position="1"/>
        <end position="26"/>
    </location>
</feature>